<feature type="binding site" evidence="8">
    <location>
        <position position="456"/>
    </location>
    <ligand>
        <name>Zn(2+)</name>
        <dbReference type="ChEBI" id="CHEBI:29105"/>
    </ligand>
</feature>
<dbReference type="GO" id="GO:0005634">
    <property type="term" value="C:nucleus"/>
    <property type="evidence" value="ECO:0007669"/>
    <property type="project" value="UniProtKB-SubCell"/>
</dbReference>
<dbReference type="InterPro" id="IPR017117">
    <property type="entry name" value="Nob1_euk"/>
</dbReference>
<protein>
    <submittedName>
        <fullName evidence="12">Uncharacterized protein</fullName>
    </submittedName>
</protein>
<evidence type="ECO:0000259" key="10">
    <source>
        <dbReference type="Pfam" id="PF08772"/>
    </source>
</evidence>
<feature type="compositionally biased region" description="Basic residues" evidence="9">
    <location>
        <begin position="150"/>
        <end position="159"/>
    </location>
</feature>
<feature type="region of interest" description="Disordered" evidence="9">
    <location>
        <begin position="137"/>
        <end position="241"/>
    </location>
</feature>
<evidence type="ECO:0000256" key="7">
    <source>
        <dbReference type="ARBA" id="ARBA00023242"/>
    </source>
</evidence>
<gene>
    <name evidence="12" type="ORF">ACHAW5_007248</name>
</gene>
<evidence type="ECO:0000313" key="13">
    <source>
        <dbReference type="Proteomes" id="UP001530315"/>
    </source>
</evidence>
<name>A0ABD3NEV2_9STRA</name>
<keyword evidence="6 8" id="KW-0862">Zinc</keyword>
<dbReference type="PANTHER" id="PTHR12814">
    <property type="entry name" value="RNA-BINDING PROTEIN NOB1"/>
    <property type="match status" value="1"/>
</dbReference>
<evidence type="ECO:0000256" key="1">
    <source>
        <dbReference type="ARBA" id="ARBA00004123"/>
    </source>
</evidence>
<keyword evidence="3" id="KW-0540">Nuclease</keyword>
<keyword evidence="4 8" id="KW-0479">Metal-binding</keyword>
<dbReference type="Pfam" id="PF17146">
    <property type="entry name" value="PIN_6"/>
    <property type="match status" value="1"/>
</dbReference>
<feature type="region of interest" description="Disordered" evidence="9">
    <location>
        <begin position="587"/>
        <end position="606"/>
    </location>
</feature>
<organism evidence="12 13">
    <name type="scientific">Stephanodiscus triporus</name>
    <dbReference type="NCBI Taxonomy" id="2934178"/>
    <lineage>
        <taxon>Eukaryota</taxon>
        <taxon>Sar</taxon>
        <taxon>Stramenopiles</taxon>
        <taxon>Ochrophyta</taxon>
        <taxon>Bacillariophyta</taxon>
        <taxon>Coscinodiscophyceae</taxon>
        <taxon>Thalassiosirophycidae</taxon>
        <taxon>Stephanodiscales</taxon>
        <taxon>Stephanodiscaceae</taxon>
        <taxon>Stephanodiscus</taxon>
    </lineage>
</organism>
<dbReference type="SUPFAM" id="SSF144206">
    <property type="entry name" value="NOB1 zinc finger-like"/>
    <property type="match status" value="1"/>
</dbReference>
<dbReference type="AlphaFoldDB" id="A0ABD3NEV2"/>
<dbReference type="InterPro" id="IPR036283">
    <property type="entry name" value="NOB1_Zf-like_sf"/>
</dbReference>
<evidence type="ECO:0000256" key="5">
    <source>
        <dbReference type="ARBA" id="ARBA00022801"/>
    </source>
</evidence>
<dbReference type="Pfam" id="PF08772">
    <property type="entry name" value="Zn_ribbon_NOB1"/>
    <property type="match status" value="1"/>
</dbReference>
<comment type="similarity">
    <text evidence="2">Belongs to the NOB1 family.</text>
</comment>
<accession>A0ABD3NEV2</accession>
<feature type="compositionally biased region" description="Basic and acidic residues" evidence="9">
    <location>
        <begin position="396"/>
        <end position="409"/>
    </location>
</feature>
<feature type="binding site" evidence="8">
    <location>
        <position position="480"/>
    </location>
    <ligand>
        <name>Zn(2+)</name>
        <dbReference type="ChEBI" id="CHEBI:29105"/>
    </ligand>
</feature>
<evidence type="ECO:0000256" key="4">
    <source>
        <dbReference type="ARBA" id="ARBA00022723"/>
    </source>
</evidence>
<evidence type="ECO:0000256" key="6">
    <source>
        <dbReference type="ARBA" id="ARBA00022833"/>
    </source>
</evidence>
<comment type="caution">
    <text evidence="12">The sequence shown here is derived from an EMBL/GenBank/DDBJ whole genome shotgun (WGS) entry which is preliminary data.</text>
</comment>
<feature type="domain" description="Ribonuclease PIN" evidence="11">
    <location>
        <begin position="51"/>
        <end position="131"/>
    </location>
</feature>
<keyword evidence="13" id="KW-1185">Reference proteome</keyword>
<feature type="compositionally biased region" description="Basic and acidic residues" evidence="9">
    <location>
        <begin position="285"/>
        <end position="302"/>
    </location>
</feature>
<dbReference type="InterPro" id="IPR014881">
    <property type="entry name" value="NOB1_Zn-bd"/>
</dbReference>
<evidence type="ECO:0000256" key="3">
    <source>
        <dbReference type="ARBA" id="ARBA00022722"/>
    </source>
</evidence>
<proteinExistence type="inferred from homology"/>
<feature type="compositionally biased region" description="Gly residues" evidence="9">
    <location>
        <begin position="138"/>
        <end position="147"/>
    </location>
</feature>
<dbReference type="Gene3D" id="3.40.50.1010">
    <property type="entry name" value="5'-nuclease"/>
    <property type="match status" value="1"/>
</dbReference>
<keyword evidence="5" id="KW-0378">Hydrolase</keyword>
<comment type="subcellular location">
    <subcellularLocation>
        <location evidence="1">Nucleus</location>
    </subcellularLocation>
</comment>
<keyword evidence="7" id="KW-0539">Nucleus</keyword>
<dbReference type="Proteomes" id="UP001530315">
    <property type="component" value="Unassembled WGS sequence"/>
</dbReference>
<evidence type="ECO:0000256" key="2">
    <source>
        <dbReference type="ARBA" id="ARBA00005858"/>
    </source>
</evidence>
<dbReference type="InterPro" id="IPR033411">
    <property type="entry name" value="Ribonuclease_PIN"/>
</dbReference>
<dbReference type="GO" id="GO:0004518">
    <property type="term" value="F:nuclease activity"/>
    <property type="evidence" value="ECO:0007669"/>
    <property type="project" value="UniProtKB-KW"/>
</dbReference>
<dbReference type="PANTHER" id="PTHR12814:SF2">
    <property type="entry name" value="RNA-BINDING PROTEIN NOB1"/>
    <property type="match status" value="1"/>
</dbReference>
<reference evidence="12 13" key="1">
    <citation type="submission" date="2024-10" db="EMBL/GenBank/DDBJ databases">
        <title>Updated reference genomes for cyclostephanoid diatoms.</title>
        <authorList>
            <person name="Roberts W.R."/>
            <person name="Alverson A.J."/>
        </authorList>
    </citation>
    <scope>NUCLEOTIDE SEQUENCE [LARGE SCALE GENOMIC DNA]</scope>
    <source>
        <strain evidence="12 13">AJA276-08</strain>
    </source>
</reference>
<feature type="binding site" evidence="8">
    <location>
        <position position="477"/>
    </location>
    <ligand>
        <name>Zn(2+)</name>
        <dbReference type="ChEBI" id="CHEBI:29105"/>
    </ligand>
</feature>
<dbReference type="EMBL" id="JALLAZ020001605">
    <property type="protein sequence ID" value="KAL3771345.1"/>
    <property type="molecule type" value="Genomic_DNA"/>
</dbReference>
<evidence type="ECO:0000256" key="9">
    <source>
        <dbReference type="SAM" id="MobiDB-lite"/>
    </source>
</evidence>
<dbReference type="InterPro" id="IPR039907">
    <property type="entry name" value="NOB1"/>
</dbReference>
<dbReference type="GO" id="GO:0046872">
    <property type="term" value="F:metal ion binding"/>
    <property type="evidence" value="ECO:0007669"/>
    <property type="project" value="UniProtKB-KW"/>
</dbReference>
<dbReference type="GO" id="GO:0016787">
    <property type="term" value="F:hydrolase activity"/>
    <property type="evidence" value="ECO:0007669"/>
    <property type="project" value="UniProtKB-KW"/>
</dbReference>
<dbReference type="CDD" id="cd09876">
    <property type="entry name" value="PIN_Nob1-like"/>
    <property type="match status" value="1"/>
</dbReference>
<dbReference type="Gene3D" id="6.20.210.10">
    <property type="entry name" value="Nin one binding (NOB1), Zn-ribbon-like"/>
    <property type="match status" value="1"/>
</dbReference>
<evidence type="ECO:0000313" key="12">
    <source>
        <dbReference type="EMBL" id="KAL3771345.1"/>
    </source>
</evidence>
<feature type="region of interest" description="Disordered" evidence="9">
    <location>
        <begin position="378"/>
        <end position="409"/>
    </location>
</feature>
<feature type="region of interest" description="Disordered" evidence="9">
    <location>
        <begin position="283"/>
        <end position="329"/>
    </location>
</feature>
<dbReference type="PIRSF" id="PIRSF037125">
    <property type="entry name" value="D-site_20S_pre-rRNA_nuclease"/>
    <property type="match status" value="1"/>
</dbReference>
<feature type="binding site" evidence="8">
    <location>
        <position position="459"/>
    </location>
    <ligand>
        <name>Zn(2+)</name>
        <dbReference type="ChEBI" id="CHEBI:29105"/>
    </ligand>
</feature>
<feature type="domain" description="Nin one binding (NOB1) Zn-ribbon-like" evidence="10">
    <location>
        <begin position="446"/>
        <end position="524"/>
    </location>
</feature>
<evidence type="ECO:0000259" key="11">
    <source>
        <dbReference type="Pfam" id="PF17146"/>
    </source>
</evidence>
<evidence type="ECO:0000256" key="8">
    <source>
        <dbReference type="PIRSR" id="PIRSR037125-1"/>
    </source>
</evidence>
<sequence length="616" mass="66733">MTTTATTTLTATPTVAIPFPRDRLRRHNRGIRPPSPRRRRRPAAAALASWTRAESYFTVPGVLLEIRDVESRRRLGEFESRLASLRDGAVLNVRSPSKEAMRAVSDFARKTGDYAALSGVDLQVLALLYDLEGEANGTDGGGGGGAAVGRHVRRVPRGWRGRDAAAAADGSKRAGGATGGASKTREEEKAVDDESGSNFLSPAAGVPHGRSDNDDDDDGGGWFERLSDGGQCHGTSADWLREEEERKRRALLPMVNGRRPAVVGSYNSFRKYRNVVSALGSAKAAIEKRREEEEGREGEGRGGGRRRRLRPQGEPPAGAGSCGRDGRPDDVYKSRILGAALAQSDPAGFSSEMTAEDDDGEGWVTCARDIIAMKATGSLDPAVGPSSSSALRNGRRRSDGGAGSRDRKIVGPPIHQRAACATTDFAMQNVILQMNLELVAVDGVRVRRLKTWVARCGACFTVYAGDKQEKAGGRLFCDRCGSNMMQRIACSVDRSTGRLKLHMKKNYRVNTRGTKFSLPKPGKGNKYEGDLLLAEDQLLYGAWNQKVRMGKSKSSGQSIFGCDLASDLGCIADLTKRDDIKVGFGRRNPNSTKFGRERRGKKKKNVTEKACGLRRY</sequence>